<accession>A0A0K1Q1X2</accession>
<reference evidence="1 2" key="1">
    <citation type="submission" date="2015-08" db="EMBL/GenBank/DDBJ databases">
        <authorList>
            <person name="Babu N.S."/>
            <person name="Beckwith C.J."/>
            <person name="Beseler K.G."/>
            <person name="Brison A."/>
            <person name="Carone J.V."/>
            <person name="Caskin T.P."/>
            <person name="Diamond M."/>
            <person name="Durham M.E."/>
            <person name="Foxe J.M."/>
            <person name="Go M."/>
            <person name="Henderson B.A."/>
            <person name="Jones I.B."/>
            <person name="McGettigan J.A."/>
            <person name="Micheletti S.J."/>
            <person name="Nasrallah M.E."/>
            <person name="Ortiz D."/>
            <person name="Piller C.R."/>
            <person name="Privatt S.R."/>
            <person name="Schneider S.L."/>
            <person name="Sharp S."/>
            <person name="Smith T.C."/>
            <person name="Stanton J.D."/>
            <person name="Ullery H.E."/>
            <person name="Wilson R.J."/>
            <person name="Serrano M.G."/>
            <person name="Buck G."/>
            <person name="Lee V."/>
            <person name="Wang Y."/>
            <person name="Carvalho R."/>
            <person name="Voegtly L."/>
            <person name="Shi R."/>
            <person name="Duckworth R."/>
            <person name="Johnson A."/>
            <person name="Loviza R."/>
            <person name="Walstead R."/>
            <person name="Shah Z."/>
            <person name="Kiflezghi M."/>
            <person name="Wade K."/>
            <person name="Ball S.L."/>
            <person name="Bradley K.W."/>
            <person name="Asai D.J."/>
            <person name="Bowman C.A."/>
            <person name="Russell D.A."/>
            <person name="Pope W.H."/>
            <person name="Jacobs-Sera D."/>
            <person name="Hendrix R.W."/>
            <person name="Hatfull G.F."/>
        </authorList>
    </citation>
    <scope>NUCLEOTIDE SEQUENCE [LARGE SCALE GENOMIC DNA]</scope>
    <source>
        <strain evidence="1 2">DSM 27648</strain>
    </source>
</reference>
<dbReference type="RefSeq" id="WP_146651072.1">
    <property type="nucleotide sequence ID" value="NZ_CP012333.1"/>
</dbReference>
<dbReference type="AlphaFoldDB" id="A0A0K1Q1X2"/>
<evidence type="ECO:0008006" key="3">
    <source>
        <dbReference type="Google" id="ProtNLM"/>
    </source>
</evidence>
<name>A0A0K1Q1X2_9BACT</name>
<organism evidence="1 2">
    <name type="scientific">Labilithrix luteola</name>
    <dbReference type="NCBI Taxonomy" id="1391654"/>
    <lineage>
        <taxon>Bacteria</taxon>
        <taxon>Pseudomonadati</taxon>
        <taxon>Myxococcota</taxon>
        <taxon>Polyangia</taxon>
        <taxon>Polyangiales</taxon>
        <taxon>Labilitrichaceae</taxon>
        <taxon>Labilithrix</taxon>
    </lineage>
</organism>
<dbReference type="EMBL" id="CP012333">
    <property type="protein sequence ID" value="AKU99651.1"/>
    <property type="molecule type" value="Genomic_DNA"/>
</dbReference>
<protein>
    <recommendedName>
        <fullName evidence="3">STAS/SEC14 domain-containing protein</fullName>
    </recommendedName>
</protein>
<dbReference type="KEGG" id="llu:AKJ09_06315"/>
<keyword evidence="2" id="KW-1185">Reference proteome</keyword>
<evidence type="ECO:0000313" key="2">
    <source>
        <dbReference type="Proteomes" id="UP000064967"/>
    </source>
</evidence>
<proteinExistence type="predicted"/>
<dbReference type="STRING" id="1391654.AKJ09_06315"/>
<evidence type="ECO:0000313" key="1">
    <source>
        <dbReference type="EMBL" id="AKU99651.1"/>
    </source>
</evidence>
<sequence>MASSFDPAAVETFIDNGDLFVASYKSVLLQVRRGPLTMQALDHLESIIHLARTRNQHKGGAYLGVLEESAELTGGDVRARQTVLFRKMLSYDRSYAATVVLTSATKGALLRTFMRMVAFGNPQLGIFGNALEAGRWLEKRVEMPALETTALVEWGRTKSVAQRRASGI</sequence>
<dbReference type="Proteomes" id="UP000064967">
    <property type="component" value="Chromosome"/>
</dbReference>
<gene>
    <name evidence="1" type="ORF">AKJ09_06315</name>
</gene>